<organism evidence="2 3">
    <name type="scientific">Methylocystis parvus</name>
    <dbReference type="NCBI Taxonomy" id="134"/>
    <lineage>
        <taxon>Bacteria</taxon>
        <taxon>Pseudomonadati</taxon>
        <taxon>Pseudomonadota</taxon>
        <taxon>Alphaproteobacteria</taxon>
        <taxon>Hyphomicrobiales</taxon>
        <taxon>Methylocystaceae</taxon>
        <taxon>Methylocystis</taxon>
    </lineage>
</organism>
<name>A0A6B8LUV4_9HYPH</name>
<dbReference type="Proteomes" id="UP000422569">
    <property type="component" value="Chromosome"/>
</dbReference>
<evidence type="ECO:0000259" key="1">
    <source>
        <dbReference type="PROSITE" id="PS50075"/>
    </source>
</evidence>
<dbReference type="EMBL" id="CP044331">
    <property type="protein sequence ID" value="QGM96137.1"/>
    <property type="molecule type" value="Genomic_DNA"/>
</dbReference>
<sequence>MFATIQTIIDQEAKLAVPAAHLTLRADLYALGLTSFDAIRLIVAIERAFKVELAREMLKRETVASIESIARAIQAAQPAPIVAEDMRIAA</sequence>
<accession>A0A6B8LUV4</accession>
<dbReference type="SUPFAM" id="SSF47336">
    <property type="entry name" value="ACP-like"/>
    <property type="match status" value="1"/>
</dbReference>
<gene>
    <name evidence="2" type="ORF">F7D14_00590</name>
</gene>
<dbReference type="NCBIfam" id="NF005480">
    <property type="entry name" value="PRK07081.1"/>
    <property type="match status" value="1"/>
</dbReference>
<dbReference type="PROSITE" id="PS50075">
    <property type="entry name" value="CARRIER"/>
    <property type="match status" value="1"/>
</dbReference>
<keyword evidence="3" id="KW-1185">Reference proteome</keyword>
<dbReference type="RefSeq" id="WP_016921787.1">
    <property type="nucleotide sequence ID" value="NZ_CP044331.1"/>
</dbReference>
<dbReference type="InterPro" id="IPR009081">
    <property type="entry name" value="PP-bd_ACP"/>
</dbReference>
<evidence type="ECO:0000313" key="3">
    <source>
        <dbReference type="Proteomes" id="UP000422569"/>
    </source>
</evidence>
<dbReference type="InterPro" id="IPR036736">
    <property type="entry name" value="ACP-like_sf"/>
</dbReference>
<reference evidence="2 3" key="1">
    <citation type="submission" date="2019-09" db="EMBL/GenBank/DDBJ databases">
        <title>Isolation and complete genome sequencing of Methylocystis species.</title>
        <authorList>
            <person name="Rumah B.L."/>
            <person name="Stead C.E."/>
            <person name="Stevens B.C."/>
            <person name="Minton N.P."/>
            <person name="Grosse-Honebrink A."/>
            <person name="Zhang Y."/>
        </authorList>
    </citation>
    <scope>NUCLEOTIDE SEQUENCE [LARGE SCALE GENOMIC DNA]</scope>
    <source>
        <strain evidence="2 3">BRCS2</strain>
    </source>
</reference>
<proteinExistence type="predicted"/>
<protein>
    <submittedName>
        <fullName evidence="2">Acyl carrier protein</fullName>
    </submittedName>
</protein>
<dbReference type="Gene3D" id="1.10.1200.10">
    <property type="entry name" value="ACP-like"/>
    <property type="match status" value="1"/>
</dbReference>
<feature type="domain" description="Carrier" evidence="1">
    <location>
        <begin position="1"/>
        <end position="77"/>
    </location>
</feature>
<dbReference type="AlphaFoldDB" id="A0A6B8LUV4"/>
<dbReference type="KEGG" id="mpar:F7D14_00590"/>
<evidence type="ECO:0000313" key="2">
    <source>
        <dbReference type="EMBL" id="QGM96137.1"/>
    </source>
</evidence>
<dbReference type="Pfam" id="PF00550">
    <property type="entry name" value="PP-binding"/>
    <property type="match status" value="1"/>
</dbReference>